<name>A0A1Y4UGE2_9LACO</name>
<evidence type="ECO:0000313" key="5">
    <source>
        <dbReference type="EMBL" id="OUQ56900.1"/>
    </source>
</evidence>
<dbReference type="InterPro" id="IPR038901">
    <property type="entry name" value="HEXDC-like"/>
</dbReference>
<dbReference type="InterPro" id="IPR015883">
    <property type="entry name" value="Glyco_hydro_20_cat"/>
</dbReference>
<dbReference type="Pfam" id="PF18088">
    <property type="entry name" value="Glyco_H_20C_C"/>
    <property type="match status" value="1"/>
</dbReference>
<reference evidence="7 8" key="1">
    <citation type="submission" date="2017-04" db="EMBL/GenBank/DDBJ databases">
        <title>Function of individual gut microbiota members based on whole genome sequencing of pure cultures obtained from chicken caecum.</title>
        <authorList>
            <person name="Medvecky M."/>
            <person name="Cejkova D."/>
            <person name="Polansky O."/>
            <person name="Karasova D."/>
            <person name="Kubasova T."/>
            <person name="Cizek A."/>
            <person name="Rychlik I."/>
        </authorList>
    </citation>
    <scope>NUCLEOTIDE SEQUENCE [LARGE SCALE GENOMIC DNA]</scope>
    <source>
        <strain evidence="7">An101</strain>
        <strain evidence="8">An115</strain>
    </source>
</reference>
<dbReference type="InterPro" id="IPR017853">
    <property type="entry name" value="GH"/>
</dbReference>
<dbReference type="AlphaFoldDB" id="A0A1Y4UGE2"/>
<dbReference type="GO" id="GO:0051213">
    <property type="term" value="F:dioxygenase activity"/>
    <property type="evidence" value="ECO:0007669"/>
    <property type="project" value="UniProtKB-KW"/>
</dbReference>
<keyword evidence="6" id="KW-0560">Oxidoreductase</keyword>
<sequence length="591" mass="68460">MDQEFAFEELEKFRHVNVQGFNLVIGRQEEGFSIKREKQDLIIRAANKHDLLRAYNYALGMIKYDGHSTISGQNNFNELIGMIDLARNAVLSVDNLKQQICRLAGLGYTEIWLYLEDEFEIPGEPYFGLQRGRYSQAELHDLAVYADKLGITLVPAVEALAHLKNVLKWQHFNPIMDTTDNLYVGKKETRAFVKQMLAAATKPFLTNKIHLGMDEAHNLGLGRYFFDHGQVDQYKLMKQHVQMVLDLCQELDLQPMMWSDMWFEIGSPTHIMYDPQADVRSFKADRQIGQVYWDYYSIDLNHYVPVMKKHFELSDNVYFAMGIWTWGRLAPNQSKMLASIKAGMAAAKETGIKKIAATAWRDDGAETPFAASYLGWQVFSDYQYEAEPNEQDFARNFKLLQDEDYKSYMLLDAFDNPRAGVNDKDMIPSKLLLYEDLMQPRYYQNLVHGNFSAYYHELTEKLADVVSSENSGLLFSYYLQLALVLSKKAHLMTDLSQGKTALGELQDYSKELQELTDQRMDLWFKENKANGSEILDIRFGGMLERIRTVMHLIQQGHYQMEIPDRDMDKHIDDEFGNARYFEIVSPSDISW</sequence>
<evidence type="ECO:0000256" key="1">
    <source>
        <dbReference type="ARBA" id="ARBA00006285"/>
    </source>
</evidence>
<dbReference type="GO" id="GO:0004563">
    <property type="term" value="F:beta-N-acetylhexosaminidase activity"/>
    <property type="evidence" value="ECO:0007669"/>
    <property type="project" value="UniProtKB-ARBA"/>
</dbReference>
<dbReference type="InterPro" id="IPR041063">
    <property type="entry name" value="Glyco_H_20C_C"/>
</dbReference>
<accession>A0A1Y4UGE2</accession>
<keyword evidence="2" id="KW-0378">Hydrolase</keyword>
<proteinExistence type="inferred from homology"/>
<evidence type="ECO:0000259" key="3">
    <source>
        <dbReference type="Pfam" id="PF00728"/>
    </source>
</evidence>
<dbReference type="SUPFAM" id="SSF51445">
    <property type="entry name" value="(Trans)glycosidases"/>
    <property type="match status" value="1"/>
</dbReference>
<comment type="similarity">
    <text evidence="1">Belongs to the glycosyl hydrolase 20 family.</text>
</comment>
<dbReference type="PANTHER" id="PTHR21040:SF8">
    <property type="entry name" value="BCDNA.GH04120"/>
    <property type="match status" value="1"/>
</dbReference>
<dbReference type="Gene3D" id="1.20.120.670">
    <property type="entry name" value="N-acetyl-b-d-glucoasminidase"/>
    <property type="match status" value="1"/>
</dbReference>
<feature type="domain" description="Glycoside Hydrolase 20C C-terminal" evidence="4">
    <location>
        <begin position="407"/>
        <end position="555"/>
    </location>
</feature>
<dbReference type="GO" id="GO:0005975">
    <property type="term" value="P:carbohydrate metabolic process"/>
    <property type="evidence" value="ECO:0007669"/>
    <property type="project" value="InterPro"/>
</dbReference>
<feature type="domain" description="Glycoside hydrolase family 20 catalytic" evidence="3">
    <location>
        <begin position="131"/>
        <end position="262"/>
    </location>
</feature>
<protein>
    <submittedName>
        <fullName evidence="6">Benzene 1,2-dioxygenase</fullName>
    </submittedName>
</protein>
<dbReference type="Proteomes" id="UP000195859">
    <property type="component" value="Unassembled WGS sequence"/>
</dbReference>
<reference evidence="6" key="2">
    <citation type="journal article" date="2018" name="BMC Genomics">
        <title>Whole genome sequencing and function prediction of 133 gut anaerobes isolated from chicken caecum in pure cultures.</title>
        <authorList>
            <person name="Medvecky M."/>
            <person name="Cejkova D."/>
            <person name="Polansky O."/>
            <person name="Karasova D."/>
            <person name="Kubasova T."/>
            <person name="Cizek A."/>
            <person name="Rychlik I."/>
        </authorList>
    </citation>
    <scope>NUCLEOTIDE SEQUENCE</scope>
    <source>
        <strain evidence="6">An101</strain>
        <strain evidence="5">An115</strain>
    </source>
</reference>
<gene>
    <name evidence="6" type="ORF">B5E44_05610</name>
    <name evidence="5" type="ORF">B5E59_03940</name>
</gene>
<evidence type="ECO:0000313" key="8">
    <source>
        <dbReference type="Proteomes" id="UP000196293"/>
    </source>
</evidence>
<evidence type="ECO:0000313" key="7">
    <source>
        <dbReference type="Proteomes" id="UP000195859"/>
    </source>
</evidence>
<evidence type="ECO:0000259" key="4">
    <source>
        <dbReference type="Pfam" id="PF18088"/>
    </source>
</evidence>
<dbReference type="Gene3D" id="3.20.20.80">
    <property type="entry name" value="Glycosidases"/>
    <property type="match status" value="1"/>
</dbReference>
<keyword evidence="8" id="KW-1185">Reference proteome</keyword>
<evidence type="ECO:0000313" key="6">
    <source>
        <dbReference type="EMBL" id="OUQ76198.1"/>
    </source>
</evidence>
<dbReference type="EMBL" id="NFLS01000006">
    <property type="protein sequence ID" value="OUQ56900.1"/>
    <property type="molecule type" value="Genomic_DNA"/>
</dbReference>
<dbReference type="Pfam" id="PF00728">
    <property type="entry name" value="Glyco_hydro_20"/>
    <property type="match status" value="1"/>
</dbReference>
<keyword evidence="6" id="KW-0223">Dioxygenase</keyword>
<dbReference type="EMBL" id="NFLZ01000011">
    <property type="protein sequence ID" value="OUQ76198.1"/>
    <property type="molecule type" value="Genomic_DNA"/>
</dbReference>
<dbReference type="RefSeq" id="WP_087176115.1">
    <property type="nucleotide sequence ID" value="NZ_NFLS01000006.1"/>
</dbReference>
<evidence type="ECO:0000256" key="2">
    <source>
        <dbReference type="ARBA" id="ARBA00022801"/>
    </source>
</evidence>
<comment type="caution">
    <text evidence="6">The sequence shown here is derived from an EMBL/GenBank/DDBJ whole genome shotgun (WGS) entry which is preliminary data.</text>
</comment>
<organism evidence="6 7">
    <name type="scientific">Lactobacillus gallinarum</name>
    <dbReference type="NCBI Taxonomy" id="52242"/>
    <lineage>
        <taxon>Bacteria</taxon>
        <taxon>Bacillati</taxon>
        <taxon>Bacillota</taxon>
        <taxon>Bacilli</taxon>
        <taxon>Lactobacillales</taxon>
        <taxon>Lactobacillaceae</taxon>
        <taxon>Lactobacillus</taxon>
    </lineage>
</organism>
<dbReference type="PANTHER" id="PTHR21040">
    <property type="entry name" value="BCDNA.GH04120"/>
    <property type="match status" value="1"/>
</dbReference>
<dbReference type="Proteomes" id="UP000196293">
    <property type="component" value="Unassembled WGS sequence"/>
</dbReference>